<dbReference type="PIRSF" id="PIRSF001112">
    <property type="entry name" value="Epoxide_hydrolase"/>
    <property type="match status" value="1"/>
</dbReference>
<comment type="similarity">
    <text evidence="1">Belongs to the peptidase S33 family.</text>
</comment>
<dbReference type="EMBL" id="BQFW01000015">
    <property type="protein sequence ID" value="GJJ79128.1"/>
    <property type="molecule type" value="Genomic_DNA"/>
</dbReference>
<feature type="compositionally biased region" description="Low complexity" evidence="4">
    <location>
        <begin position="49"/>
        <end position="66"/>
    </location>
</feature>
<dbReference type="AlphaFoldDB" id="A0A9P3HN40"/>
<name>A0A9P3HN40_9FUNG</name>
<dbReference type="PRINTS" id="PR00412">
    <property type="entry name" value="EPOXHYDRLASE"/>
</dbReference>
<feature type="region of interest" description="Disordered" evidence="4">
    <location>
        <begin position="1"/>
        <end position="83"/>
    </location>
</feature>
<organism evidence="6 7">
    <name type="scientific">Entomortierella parvispora</name>
    <dbReference type="NCBI Taxonomy" id="205924"/>
    <lineage>
        <taxon>Eukaryota</taxon>
        <taxon>Fungi</taxon>
        <taxon>Fungi incertae sedis</taxon>
        <taxon>Mucoromycota</taxon>
        <taxon>Mortierellomycotina</taxon>
        <taxon>Mortierellomycetes</taxon>
        <taxon>Mortierellales</taxon>
        <taxon>Mortierellaceae</taxon>
        <taxon>Entomortierella</taxon>
    </lineage>
</organism>
<evidence type="ECO:0000256" key="1">
    <source>
        <dbReference type="ARBA" id="ARBA00010088"/>
    </source>
</evidence>
<reference evidence="6" key="2">
    <citation type="journal article" date="2022" name="Microbiol. Resour. Announc.">
        <title>Whole-Genome Sequence of Entomortierella parvispora E1425, a Mucoromycotan Fungus Associated with Burkholderiaceae-Related Endosymbiotic Bacteria.</title>
        <authorList>
            <person name="Herlambang A."/>
            <person name="Guo Y."/>
            <person name="Takashima Y."/>
            <person name="Narisawa K."/>
            <person name="Ohta H."/>
            <person name="Nishizawa T."/>
        </authorList>
    </citation>
    <scope>NUCLEOTIDE SEQUENCE</scope>
    <source>
        <strain evidence="6">E1425</strain>
    </source>
</reference>
<gene>
    <name evidence="6" type="ORF">EMPS_11487</name>
</gene>
<proteinExistence type="inferred from homology"/>
<feature type="compositionally biased region" description="Low complexity" evidence="4">
    <location>
        <begin position="33"/>
        <end position="42"/>
    </location>
</feature>
<comment type="caution">
    <text evidence="6">The sequence shown here is derived from an EMBL/GenBank/DDBJ whole genome shotgun (WGS) entry which is preliminary data.</text>
</comment>
<reference evidence="6" key="1">
    <citation type="submission" date="2021-11" db="EMBL/GenBank/DDBJ databases">
        <authorList>
            <person name="Herlambang A."/>
            <person name="Guo Y."/>
            <person name="Takashima Y."/>
            <person name="Nishizawa T."/>
        </authorList>
    </citation>
    <scope>NUCLEOTIDE SEQUENCE</scope>
    <source>
        <strain evidence="6">E1425</strain>
    </source>
</reference>
<dbReference type="Proteomes" id="UP000827284">
    <property type="component" value="Unassembled WGS sequence"/>
</dbReference>
<keyword evidence="2" id="KW-0378">Hydrolase</keyword>
<sequence>MANPAGSLDDSFVSIQDAQDPTTVTIKSEGGQTTTTTSTTTSHVRVIGSSRSTSSFSTTSSLHSSSAYNEKNDPSSPLYEDPRIPRRFELQNRRPDLIPTLKHRLAEARYPDQIEAAGWSYGTETNMLKHLTREWLHHYDWEKELGKLNEEHEHWTCRVNGLDIHYVRHDPWAPPAVDEETGEVIHGEQSGFAGHQTVNDRGEIIIPLLLIHGWPGSWYEFGKALQLLKKRGRFQIIVPSLPGFGWSQAPTQKKFGVRAMAKILHDLMQQLGYRYYVAQGGDWGGIISRAIATFYPENCLAIHVNMLPCLPPRPWSSPFQFVKAITGFLAPSVVYKNNPREQASINSLKLYAVEEGAYFFIQATKPQTLGHALLDSPVGLLSWLGEKYLSWADLDPAHVESWPFTKTELLTQIMIYHSTESITSSTRIYYETYHNHDLQWLLRRPVPASVPVGVGVWNKELFMVPRAWANDWMNVVSWHEFPKGGHFAAFERPAEYEKEIVGFFTSETVLDLFTAKRFGYKI</sequence>
<dbReference type="GO" id="GO:0097176">
    <property type="term" value="P:epoxide metabolic process"/>
    <property type="evidence" value="ECO:0007669"/>
    <property type="project" value="TreeGrafter"/>
</dbReference>
<evidence type="ECO:0000256" key="2">
    <source>
        <dbReference type="ARBA" id="ARBA00022801"/>
    </source>
</evidence>
<dbReference type="SUPFAM" id="SSF53474">
    <property type="entry name" value="alpha/beta-Hydrolases"/>
    <property type="match status" value="2"/>
</dbReference>
<dbReference type="InterPro" id="IPR016292">
    <property type="entry name" value="Epoxide_hydrolase"/>
</dbReference>
<dbReference type="InterPro" id="IPR000639">
    <property type="entry name" value="Epox_hydrolase-like"/>
</dbReference>
<feature type="active site" description="Proton donor" evidence="3">
    <location>
        <position position="429"/>
    </location>
</feature>
<dbReference type="InterPro" id="IPR029058">
    <property type="entry name" value="AB_hydrolase_fold"/>
</dbReference>
<feature type="compositionally biased region" description="Polar residues" evidence="4">
    <location>
        <begin position="13"/>
        <end position="32"/>
    </location>
</feature>
<dbReference type="InterPro" id="IPR000073">
    <property type="entry name" value="AB_hydrolase_1"/>
</dbReference>
<dbReference type="Pfam" id="PF00561">
    <property type="entry name" value="Abhydrolase_1"/>
    <property type="match status" value="1"/>
</dbReference>
<dbReference type="PANTHER" id="PTHR21661:SF35">
    <property type="entry name" value="EPOXIDE HYDROLASE"/>
    <property type="match status" value="1"/>
</dbReference>
<evidence type="ECO:0000259" key="5">
    <source>
        <dbReference type="Pfam" id="PF00561"/>
    </source>
</evidence>
<feature type="domain" description="AB hydrolase-1" evidence="5">
    <location>
        <begin position="207"/>
        <end position="344"/>
    </location>
</feature>
<feature type="active site" description="Proton acceptor" evidence="3">
    <location>
        <position position="486"/>
    </location>
</feature>
<dbReference type="OrthoDB" id="7130006at2759"/>
<dbReference type="Gene3D" id="3.40.50.1820">
    <property type="entry name" value="alpha/beta hydrolase"/>
    <property type="match status" value="1"/>
</dbReference>
<evidence type="ECO:0000256" key="3">
    <source>
        <dbReference type="PIRSR" id="PIRSR001112-1"/>
    </source>
</evidence>
<keyword evidence="7" id="KW-1185">Reference proteome</keyword>
<evidence type="ECO:0000313" key="6">
    <source>
        <dbReference type="EMBL" id="GJJ79128.1"/>
    </source>
</evidence>
<dbReference type="GO" id="GO:0004301">
    <property type="term" value="F:epoxide hydrolase activity"/>
    <property type="evidence" value="ECO:0007669"/>
    <property type="project" value="TreeGrafter"/>
</dbReference>
<accession>A0A9P3HN40</accession>
<feature type="active site" description="Nucleophile" evidence="3">
    <location>
        <position position="282"/>
    </location>
</feature>
<evidence type="ECO:0000256" key="4">
    <source>
        <dbReference type="SAM" id="MobiDB-lite"/>
    </source>
</evidence>
<evidence type="ECO:0000313" key="7">
    <source>
        <dbReference type="Proteomes" id="UP000827284"/>
    </source>
</evidence>
<dbReference type="PANTHER" id="PTHR21661">
    <property type="entry name" value="EPOXIDE HYDROLASE 1-RELATED"/>
    <property type="match status" value="1"/>
</dbReference>
<protein>
    <recommendedName>
        <fullName evidence="5">AB hydrolase-1 domain-containing protein</fullName>
    </recommendedName>
</protein>